<sequence length="308" mass="32673">MSKMMRKALILAALEVGGVAAAPTAANAILVRNINPTPIAGQNVSRDVIRPYFGNSEQLPGSVHSEIEFEVELAGAGAAGHAPGWGPLLRACSFAELVTDGVDVQYHPITDGGDTLTIHYYLDGLFHKLTGARGTVSFELNSEQIPVMKYKFTGFYSPVADAIAPAGIDFAAFVTPRVVGKLNTPQWGLMGYTGKLESCSIDVANQVVFQTMVGGESIDITDRKPAGSVVLELGRVADKDWWGAILNVQTGAFSITHGTTAGNIVKIDAPKVQLSQPTYQDKNGKAMLSAQVVYAPQAGNDELLITVK</sequence>
<evidence type="ECO:0000256" key="1">
    <source>
        <dbReference type="SAM" id="SignalP"/>
    </source>
</evidence>
<dbReference type="InterPro" id="IPR044000">
    <property type="entry name" value="Phage_tube_2"/>
</dbReference>
<dbReference type="AlphaFoldDB" id="A0AAW5ZQ81"/>
<name>A0AAW5ZQ81_RALSL</name>
<protein>
    <submittedName>
        <fullName evidence="2">Uncharacterized protein</fullName>
    </submittedName>
</protein>
<evidence type="ECO:0000313" key="3">
    <source>
        <dbReference type="Proteomes" id="UP001144050"/>
    </source>
</evidence>
<evidence type="ECO:0000313" key="2">
    <source>
        <dbReference type="EMBL" id="MDB0572242.1"/>
    </source>
</evidence>
<accession>A0AAW5ZQ81</accession>
<proteinExistence type="predicted"/>
<comment type="caution">
    <text evidence="2">The sequence shown here is derived from an EMBL/GenBank/DDBJ whole genome shotgun (WGS) entry which is preliminary data.</text>
</comment>
<reference evidence="2" key="1">
    <citation type="submission" date="2021-09" db="EMBL/GenBank/DDBJ databases">
        <title>Genomic analysis of Ralstonia spp.</title>
        <authorList>
            <person name="Aburjaile F."/>
            <person name="Ariute J.C."/>
            <person name="Pais A.K.L."/>
            <person name="Albuquerque G.M.R."/>
            <person name="Silva A.M.F."/>
            <person name="Brenig B."/>
            <person name="Azevedo V."/>
            <person name="Matiuzzi M."/>
            <person name="Ramos R."/>
            <person name="Goes-Neto A."/>
            <person name="Soares S."/>
            <person name="Iseppon A.M.B."/>
            <person name="Souza E."/>
            <person name="Gama M."/>
        </authorList>
    </citation>
    <scope>NUCLEOTIDE SEQUENCE</scope>
    <source>
        <strain evidence="2">CCRMRs91</strain>
    </source>
</reference>
<dbReference type="RefSeq" id="WP_043945184.1">
    <property type="nucleotide sequence ID" value="NZ_CDMA01000001.1"/>
</dbReference>
<keyword evidence="1" id="KW-0732">Signal</keyword>
<organism evidence="2 3">
    <name type="scientific">Ralstonia solanacearum</name>
    <name type="common">Pseudomonas solanacearum</name>
    <dbReference type="NCBI Taxonomy" id="305"/>
    <lineage>
        <taxon>Bacteria</taxon>
        <taxon>Pseudomonadati</taxon>
        <taxon>Pseudomonadota</taxon>
        <taxon>Betaproteobacteria</taxon>
        <taxon>Burkholderiales</taxon>
        <taxon>Burkholderiaceae</taxon>
        <taxon>Ralstonia</taxon>
        <taxon>Ralstonia solanacearum species complex</taxon>
    </lineage>
</organism>
<feature type="chain" id="PRO_5043431405" evidence="1">
    <location>
        <begin position="29"/>
        <end position="308"/>
    </location>
</feature>
<feature type="signal peptide" evidence="1">
    <location>
        <begin position="1"/>
        <end position="28"/>
    </location>
</feature>
<dbReference type="Pfam" id="PF18906">
    <property type="entry name" value="Phage_tube_2"/>
    <property type="match status" value="1"/>
</dbReference>
<dbReference type="EMBL" id="JAIVFG010000026">
    <property type="protein sequence ID" value="MDB0572242.1"/>
    <property type="molecule type" value="Genomic_DNA"/>
</dbReference>
<dbReference type="Proteomes" id="UP001144050">
    <property type="component" value="Unassembled WGS sequence"/>
</dbReference>
<gene>
    <name evidence="2" type="ORF">LBW59_15885</name>
</gene>